<keyword evidence="3" id="KW-1185">Reference proteome</keyword>
<dbReference type="Pfam" id="PF05699">
    <property type="entry name" value="Dimer_Tnp_hAT"/>
    <property type="match status" value="1"/>
</dbReference>
<dbReference type="PANTHER" id="PTHR37162">
    <property type="entry name" value="HAT FAMILY DIMERISATION DOMAINCONTAINING PROTEIN-RELATED"/>
    <property type="match status" value="1"/>
</dbReference>
<dbReference type="OMA" id="ICEHTAF"/>
<evidence type="ECO:0000259" key="1">
    <source>
        <dbReference type="Pfam" id="PF05699"/>
    </source>
</evidence>
<protein>
    <recommendedName>
        <fullName evidence="1">HAT C-terminal dimerisation domain-containing protein</fullName>
    </recommendedName>
</protein>
<sequence>EAFIALYIAKHSLLCSVDHLTELCKVQFRDSHASSLKLHTSKCTAIVDNVLAPHFITELVSDVGDGPYCLLLDESNDISVLKVLGVVIRYFSVKQKKIVSRFLSLVALEDFNADGIIAALNNCISNIGLLQNLNGISTDNASVMTGINNGLYSKLKSEIPHLVLVRCVCHSLELAVSHAYEQTLTKFLDFLVKETYNCFSQGAGWQITYNTLFVAINDGAEPHKPLWACATRWISFEPAVKRILEQWLELKTLFSVAHEKEHCYMADRLYTLFCDPQSHTYLTVKNVLLEVQAVNKTFEGNNTDPTKLLDGLVRLITSLGCSVMIPTAQYDFLTCDVHQYLYPHPHLGYEAEKALRDDCVPEAVEASIRERCGNLKLVLLEKIQNRLPENVEILRKMSAFSVGPIIELTAMKSPEEINKIEVQWRNIHYILWENVDDTEQFRNATNEKPFRELCNLALRILSLPHSNAEVEHVFSQLNLIKNKLRSCLSLSFVNAILHVCYKLKRGKC</sequence>
<organism evidence="2 3">
    <name type="scientific">Latimeria chalumnae</name>
    <name type="common">Coelacanth</name>
    <dbReference type="NCBI Taxonomy" id="7897"/>
    <lineage>
        <taxon>Eukaryota</taxon>
        <taxon>Metazoa</taxon>
        <taxon>Chordata</taxon>
        <taxon>Craniata</taxon>
        <taxon>Vertebrata</taxon>
        <taxon>Euteleostomi</taxon>
        <taxon>Coelacanthiformes</taxon>
        <taxon>Coelacanthidae</taxon>
        <taxon>Latimeria</taxon>
    </lineage>
</organism>
<dbReference type="eggNOG" id="ENOG502QXXP">
    <property type="taxonomic scope" value="Eukaryota"/>
</dbReference>
<feature type="domain" description="HAT C-terminal dimerisation" evidence="1">
    <location>
        <begin position="445"/>
        <end position="497"/>
    </location>
</feature>
<dbReference type="GO" id="GO:0046983">
    <property type="term" value="F:protein dimerization activity"/>
    <property type="evidence" value="ECO:0007669"/>
    <property type="project" value="InterPro"/>
</dbReference>
<evidence type="ECO:0000313" key="2">
    <source>
        <dbReference type="Ensembl" id="ENSLACP00000007762.1"/>
    </source>
</evidence>
<dbReference type="PANTHER" id="PTHR37162:SF1">
    <property type="entry name" value="BED-TYPE DOMAIN-CONTAINING PROTEIN"/>
    <property type="match status" value="1"/>
</dbReference>
<name>H3ADP1_LATCH</name>
<dbReference type="EMBL" id="AFYH01105658">
    <property type="status" value="NOT_ANNOTATED_CDS"/>
    <property type="molecule type" value="Genomic_DNA"/>
</dbReference>
<dbReference type="AlphaFoldDB" id="H3ADP1"/>
<dbReference type="Ensembl" id="ENSLACT00000007828.1">
    <property type="protein sequence ID" value="ENSLACP00000007762.1"/>
    <property type="gene ID" value="ENSLACG00000006875.1"/>
</dbReference>
<dbReference type="InterPro" id="IPR008906">
    <property type="entry name" value="HATC_C_dom"/>
</dbReference>
<reference evidence="2" key="3">
    <citation type="submission" date="2025-09" db="UniProtKB">
        <authorList>
            <consortium name="Ensembl"/>
        </authorList>
    </citation>
    <scope>IDENTIFICATION</scope>
</reference>
<proteinExistence type="predicted"/>
<dbReference type="GeneTree" id="ENSGT00940000167351"/>
<reference evidence="3" key="1">
    <citation type="submission" date="2011-08" db="EMBL/GenBank/DDBJ databases">
        <title>The draft genome of Latimeria chalumnae.</title>
        <authorList>
            <person name="Di Palma F."/>
            <person name="Alfoldi J."/>
            <person name="Johnson J."/>
            <person name="Berlin A."/>
            <person name="Gnerre S."/>
            <person name="Jaffe D."/>
            <person name="MacCallum I."/>
            <person name="Young S."/>
            <person name="Walker B.J."/>
            <person name="Lander E."/>
            <person name="Lindblad-Toh K."/>
        </authorList>
    </citation>
    <scope>NUCLEOTIDE SEQUENCE [LARGE SCALE GENOMIC DNA]</scope>
    <source>
        <strain evidence="3">Wild caught</strain>
    </source>
</reference>
<dbReference type="SUPFAM" id="SSF53098">
    <property type="entry name" value="Ribonuclease H-like"/>
    <property type="match status" value="1"/>
</dbReference>
<reference evidence="2" key="2">
    <citation type="submission" date="2025-08" db="UniProtKB">
        <authorList>
            <consortium name="Ensembl"/>
        </authorList>
    </citation>
    <scope>IDENTIFICATION</scope>
</reference>
<dbReference type="InterPro" id="IPR012337">
    <property type="entry name" value="RNaseH-like_sf"/>
</dbReference>
<dbReference type="EMBL" id="AFYH01105659">
    <property type="status" value="NOT_ANNOTATED_CDS"/>
    <property type="molecule type" value="Genomic_DNA"/>
</dbReference>
<accession>H3ADP1</accession>
<dbReference type="InParanoid" id="H3ADP1"/>
<dbReference type="HOGENOM" id="CLU_013265_3_1_1"/>
<dbReference type="Proteomes" id="UP000008672">
    <property type="component" value="Unassembled WGS sequence"/>
</dbReference>
<evidence type="ECO:0000313" key="3">
    <source>
        <dbReference type="Proteomes" id="UP000008672"/>
    </source>
</evidence>